<keyword evidence="2" id="KW-1185">Reference proteome</keyword>
<organism evidence="1 2">
    <name type="scientific">Lipomyces orientalis</name>
    <dbReference type="NCBI Taxonomy" id="1233043"/>
    <lineage>
        <taxon>Eukaryota</taxon>
        <taxon>Fungi</taxon>
        <taxon>Dikarya</taxon>
        <taxon>Ascomycota</taxon>
        <taxon>Saccharomycotina</taxon>
        <taxon>Lipomycetes</taxon>
        <taxon>Lipomycetales</taxon>
        <taxon>Lipomycetaceae</taxon>
        <taxon>Lipomyces</taxon>
    </lineage>
</organism>
<dbReference type="Proteomes" id="UP001489719">
    <property type="component" value="Unassembled WGS sequence"/>
</dbReference>
<reference evidence="2" key="1">
    <citation type="journal article" date="2024" name="Front. Bioeng. Biotechnol.">
        <title>Genome-scale model development and genomic sequencing of the oleaginous clade Lipomyces.</title>
        <authorList>
            <person name="Czajka J.J."/>
            <person name="Han Y."/>
            <person name="Kim J."/>
            <person name="Mondo S.J."/>
            <person name="Hofstad B.A."/>
            <person name="Robles A."/>
            <person name="Haridas S."/>
            <person name="Riley R."/>
            <person name="LaButti K."/>
            <person name="Pangilinan J."/>
            <person name="Andreopoulos W."/>
            <person name="Lipzen A."/>
            <person name="Yan J."/>
            <person name="Wang M."/>
            <person name="Ng V."/>
            <person name="Grigoriev I.V."/>
            <person name="Spatafora J.W."/>
            <person name="Magnuson J.K."/>
            <person name="Baker S.E."/>
            <person name="Pomraning K.R."/>
        </authorList>
    </citation>
    <scope>NUCLEOTIDE SEQUENCE [LARGE SCALE GENOMIC DNA]</scope>
    <source>
        <strain evidence="2">CBS 10300</strain>
    </source>
</reference>
<gene>
    <name evidence="1" type="ORF">V1517DRAFT_161660</name>
</gene>
<dbReference type="EMBL" id="MU970091">
    <property type="protein sequence ID" value="KAK9321746.1"/>
    <property type="molecule type" value="Genomic_DNA"/>
</dbReference>
<name>A0ACC3TLK6_9ASCO</name>
<protein>
    <submittedName>
        <fullName evidence="1">Uncharacterized protein</fullName>
    </submittedName>
</protein>
<sequence>MALQLSTIDKSGRSSSKSERKLSLSEPAILESPYTSTFIFSTITLSVLGCIIFLVAITILFVFAFAIVLFILFVVLATVTIVAGGRYLEQHTSVLNASSKQRLHFAELHGETSTKGFSSRNASVSQLRDLSSMRSQQQHYGHAAVDDDYELMPTIETDAHPRTDGSVILLSIMLAPTDVWSSFNYGSTAHRNPEVDS</sequence>
<evidence type="ECO:0000313" key="2">
    <source>
        <dbReference type="Proteomes" id="UP001489719"/>
    </source>
</evidence>
<accession>A0ACC3TLK6</accession>
<proteinExistence type="predicted"/>
<comment type="caution">
    <text evidence="1">The sequence shown here is derived from an EMBL/GenBank/DDBJ whole genome shotgun (WGS) entry which is preliminary data.</text>
</comment>
<evidence type="ECO:0000313" key="1">
    <source>
        <dbReference type="EMBL" id="KAK9321746.1"/>
    </source>
</evidence>